<dbReference type="EMBL" id="LT934123">
    <property type="protein sequence ID" value="VAI78984.1"/>
    <property type="molecule type" value="Genomic_DNA"/>
</dbReference>
<reference evidence="2 3" key="1">
    <citation type="submission" date="2017-09" db="EMBL/GenBank/DDBJ databases">
        <authorList>
            <consortium name="International Durum Wheat Genome Sequencing Consortium (IDWGSC)"/>
            <person name="Milanesi L."/>
        </authorList>
    </citation>
    <scope>NUCLEOTIDE SEQUENCE [LARGE SCALE GENOMIC DNA]</scope>
    <source>
        <strain evidence="3">cv. Svevo</strain>
    </source>
</reference>
<feature type="region of interest" description="Disordered" evidence="1">
    <location>
        <begin position="36"/>
        <end position="73"/>
    </location>
</feature>
<dbReference type="Proteomes" id="UP000324705">
    <property type="component" value="Chromosome 7A"/>
</dbReference>
<dbReference type="Gramene" id="TRITD7Av1G226080.1">
    <property type="protein sequence ID" value="TRITD7Av1G226080.1"/>
    <property type="gene ID" value="TRITD7Av1G226080"/>
</dbReference>
<dbReference type="AlphaFoldDB" id="A0A9R0ZKV8"/>
<proteinExistence type="predicted"/>
<gene>
    <name evidence="2" type="ORF">TRITD_7Av1G226080</name>
</gene>
<keyword evidence="3" id="KW-1185">Reference proteome</keyword>
<organism evidence="2 3">
    <name type="scientific">Triticum turgidum subsp. durum</name>
    <name type="common">Durum wheat</name>
    <name type="synonym">Triticum durum</name>
    <dbReference type="NCBI Taxonomy" id="4567"/>
    <lineage>
        <taxon>Eukaryota</taxon>
        <taxon>Viridiplantae</taxon>
        <taxon>Streptophyta</taxon>
        <taxon>Embryophyta</taxon>
        <taxon>Tracheophyta</taxon>
        <taxon>Spermatophyta</taxon>
        <taxon>Magnoliopsida</taxon>
        <taxon>Liliopsida</taxon>
        <taxon>Poales</taxon>
        <taxon>Poaceae</taxon>
        <taxon>BOP clade</taxon>
        <taxon>Pooideae</taxon>
        <taxon>Triticodae</taxon>
        <taxon>Triticeae</taxon>
        <taxon>Triticinae</taxon>
        <taxon>Triticum</taxon>
    </lineage>
</organism>
<feature type="compositionally biased region" description="Low complexity" evidence="1">
    <location>
        <begin position="47"/>
        <end position="56"/>
    </location>
</feature>
<name>A0A9R0ZKV8_TRITD</name>
<sequence length="125" mass="13620">MPPASSSVPLLLPCRRPPPLRLSLSVVAPIHGPPCRGCSGRTRRRGAAASGRCSGRLQGPRWKRPSMAVDGTDDDQLVSISTEDVVRASRLVNNEIRVLEDLTVLKTYLPMERRAQEGPLSIMIP</sequence>
<evidence type="ECO:0000256" key="1">
    <source>
        <dbReference type="SAM" id="MobiDB-lite"/>
    </source>
</evidence>
<accession>A0A9R0ZKV8</accession>
<protein>
    <submittedName>
        <fullName evidence="2">Uncharacterized protein</fullName>
    </submittedName>
</protein>
<evidence type="ECO:0000313" key="3">
    <source>
        <dbReference type="Proteomes" id="UP000324705"/>
    </source>
</evidence>
<evidence type="ECO:0000313" key="2">
    <source>
        <dbReference type="EMBL" id="VAI78984.1"/>
    </source>
</evidence>